<sequence>MNKKAETNAADNAPHADDEKRQQVYQISANRGRAKHKMRYVERSLEDTGDCRLCVGAISPEDDDTE</sequence>
<dbReference type="AlphaFoldDB" id="A0A0K6H2Y5"/>
<dbReference type="RefSeq" id="WP_055438790.1">
    <property type="nucleotide sequence ID" value="NZ_CYHB01000002.1"/>
</dbReference>
<keyword evidence="3" id="KW-1185">Reference proteome</keyword>
<reference evidence="3" key="1">
    <citation type="submission" date="2015-08" db="EMBL/GenBank/DDBJ databases">
        <authorList>
            <person name="Varghese N."/>
        </authorList>
    </citation>
    <scope>NUCLEOTIDE SEQUENCE [LARGE SCALE GENOMIC DNA]</scope>
    <source>
        <strain evidence="3">DSM 27808</strain>
    </source>
</reference>
<evidence type="ECO:0000256" key="1">
    <source>
        <dbReference type="SAM" id="MobiDB-lite"/>
    </source>
</evidence>
<gene>
    <name evidence="2" type="ORF">Ga0061064_1132</name>
</gene>
<organism evidence="2 3">
    <name type="scientific">Pseudidiomarina woesei</name>
    <dbReference type="NCBI Taxonomy" id="1381080"/>
    <lineage>
        <taxon>Bacteria</taxon>
        <taxon>Pseudomonadati</taxon>
        <taxon>Pseudomonadota</taxon>
        <taxon>Gammaproteobacteria</taxon>
        <taxon>Alteromonadales</taxon>
        <taxon>Idiomarinaceae</taxon>
        <taxon>Pseudidiomarina</taxon>
    </lineage>
</organism>
<evidence type="ECO:0000313" key="3">
    <source>
        <dbReference type="Proteomes" id="UP000182598"/>
    </source>
</evidence>
<proteinExistence type="predicted"/>
<dbReference type="Proteomes" id="UP000182598">
    <property type="component" value="Unassembled WGS sequence"/>
</dbReference>
<accession>A0A0K6H2Y5</accession>
<dbReference type="EMBL" id="CYHB01000002">
    <property type="protein sequence ID" value="CUA85181.1"/>
    <property type="molecule type" value="Genomic_DNA"/>
</dbReference>
<feature type="region of interest" description="Disordered" evidence="1">
    <location>
        <begin position="1"/>
        <end position="24"/>
    </location>
</feature>
<name>A0A0K6H2Y5_9GAMM</name>
<protein>
    <submittedName>
        <fullName evidence="2">Uncharacterized protein</fullName>
    </submittedName>
</protein>
<dbReference type="OrthoDB" id="6080551at2"/>
<evidence type="ECO:0000313" key="2">
    <source>
        <dbReference type="EMBL" id="CUA85181.1"/>
    </source>
</evidence>